<gene>
    <name evidence="5" type="ORF">ORI27_05950</name>
</gene>
<dbReference type="InterPro" id="IPR036873">
    <property type="entry name" value="Rhodanese-like_dom_sf"/>
</dbReference>
<dbReference type="PROSITE" id="PS50206">
    <property type="entry name" value="RHODANESE_3"/>
    <property type="match status" value="1"/>
</dbReference>
<evidence type="ECO:0000259" key="4">
    <source>
        <dbReference type="PROSITE" id="PS50206"/>
    </source>
</evidence>
<evidence type="ECO:0000256" key="2">
    <source>
        <dbReference type="ARBA" id="ARBA00022737"/>
    </source>
</evidence>
<feature type="non-terminal residue" evidence="5">
    <location>
        <position position="260"/>
    </location>
</feature>
<feature type="region of interest" description="Disordered" evidence="3">
    <location>
        <begin position="240"/>
        <end position="260"/>
    </location>
</feature>
<evidence type="ECO:0000256" key="1">
    <source>
        <dbReference type="ARBA" id="ARBA00022679"/>
    </source>
</evidence>
<organism evidence="5 6">
    <name type="scientific">Mycobacterium pinniadriaticum</name>
    <dbReference type="NCBI Taxonomy" id="2994102"/>
    <lineage>
        <taxon>Bacteria</taxon>
        <taxon>Bacillati</taxon>
        <taxon>Actinomycetota</taxon>
        <taxon>Actinomycetes</taxon>
        <taxon>Mycobacteriales</taxon>
        <taxon>Mycobacteriaceae</taxon>
        <taxon>Mycobacterium</taxon>
    </lineage>
</organism>
<dbReference type="Gene3D" id="3.40.250.10">
    <property type="entry name" value="Rhodanese-like domain"/>
    <property type="match status" value="1"/>
</dbReference>
<keyword evidence="2" id="KW-0677">Repeat</keyword>
<dbReference type="PANTHER" id="PTHR11364">
    <property type="entry name" value="THIOSULFATE SULFERTANSFERASE"/>
    <property type="match status" value="1"/>
</dbReference>
<dbReference type="PROSITE" id="PS00380">
    <property type="entry name" value="RHODANESE_1"/>
    <property type="match status" value="1"/>
</dbReference>
<name>A0ABT3S9N0_9MYCO</name>
<sequence>MSDRHDNYLVTTDWLAEHIEDPDLRIFDCTGSVGTTDFRNHGREDHYERHHIPGAAYLDVANPIGELADPDGAFPFTWPPAERLAETIGRLGISADSRVVLYAGPNPGTPNPPAVGQTWATRAWWLLHHAGVNVALLDGGWSKWVTEGRDVSTDTVNYPPTNFVISADIQRGHASKLDVLDAVRRGSATIVDALSPESYNGEEDKQYGSFGTRRGHITNALNMGPAPVCWTRLIPQDWRGKRDDPPRWQGKIIPTSLNGT</sequence>
<dbReference type="PANTHER" id="PTHR11364:SF27">
    <property type="entry name" value="SULFURTRANSFERASE"/>
    <property type="match status" value="1"/>
</dbReference>
<keyword evidence="1" id="KW-0808">Transferase</keyword>
<dbReference type="InterPro" id="IPR001763">
    <property type="entry name" value="Rhodanese-like_dom"/>
</dbReference>
<proteinExistence type="predicted"/>
<dbReference type="CDD" id="cd01448">
    <property type="entry name" value="TST_Repeat_1"/>
    <property type="match status" value="1"/>
</dbReference>
<reference evidence="5 6" key="1">
    <citation type="submission" date="2022-11" db="EMBL/GenBank/DDBJ databases">
        <title>Mycobacterium sp. nov.</title>
        <authorList>
            <person name="Papic B."/>
            <person name="Spicic S."/>
            <person name="Duvnjak S."/>
        </authorList>
    </citation>
    <scope>NUCLEOTIDE SEQUENCE [LARGE SCALE GENOMIC DNA]</scope>
    <source>
        <strain evidence="5 6">CVI_P4</strain>
    </source>
</reference>
<dbReference type="EMBL" id="JAPJDO010000004">
    <property type="protein sequence ID" value="MCX2936229.1"/>
    <property type="molecule type" value="Genomic_DNA"/>
</dbReference>
<evidence type="ECO:0000313" key="5">
    <source>
        <dbReference type="EMBL" id="MCX2936229.1"/>
    </source>
</evidence>
<dbReference type="RefSeq" id="WP_265996039.1">
    <property type="nucleotide sequence ID" value="NZ_JAPJDN010000004.1"/>
</dbReference>
<dbReference type="Proteomes" id="UP001300745">
    <property type="component" value="Unassembled WGS sequence"/>
</dbReference>
<accession>A0ABT3S9N0</accession>
<dbReference type="Pfam" id="PF00581">
    <property type="entry name" value="Rhodanese"/>
    <property type="match status" value="1"/>
</dbReference>
<dbReference type="InterPro" id="IPR045078">
    <property type="entry name" value="TST/MPST-like"/>
</dbReference>
<dbReference type="InterPro" id="IPR001307">
    <property type="entry name" value="Thiosulphate_STrfase_CS"/>
</dbReference>
<feature type="domain" description="Rhodanese" evidence="4">
    <location>
        <begin position="20"/>
        <end position="153"/>
    </location>
</feature>
<keyword evidence="6" id="KW-1185">Reference proteome</keyword>
<evidence type="ECO:0000256" key="3">
    <source>
        <dbReference type="SAM" id="MobiDB-lite"/>
    </source>
</evidence>
<comment type="caution">
    <text evidence="5">The sequence shown here is derived from an EMBL/GenBank/DDBJ whole genome shotgun (WGS) entry which is preliminary data.</text>
</comment>
<evidence type="ECO:0000313" key="6">
    <source>
        <dbReference type="Proteomes" id="UP001300745"/>
    </source>
</evidence>
<protein>
    <submittedName>
        <fullName evidence="5">Rhodanese-like domain-containing protein</fullName>
    </submittedName>
</protein>
<dbReference type="SUPFAM" id="SSF52821">
    <property type="entry name" value="Rhodanese/Cell cycle control phosphatase"/>
    <property type="match status" value="1"/>
</dbReference>
<dbReference type="SMART" id="SM00450">
    <property type="entry name" value="RHOD"/>
    <property type="match status" value="1"/>
</dbReference>